<comment type="catalytic activity">
    <reaction evidence="6">
        <text>Fe-coproporphyrin III + 2 H(+) = coproporphyrin III + Fe(2+)</text>
        <dbReference type="Rhea" id="RHEA:49572"/>
        <dbReference type="ChEBI" id="CHEBI:15378"/>
        <dbReference type="ChEBI" id="CHEBI:29033"/>
        <dbReference type="ChEBI" id="CHEBI:68438"/>
        <dbReference type="ChEBI" id="CHEBI:131725"/>
        <dbReference type="EC" id="4.99.1.9"/>
    </reaction>
    <physiologicalReaction direction="right-to-left" evidence="6">
        <dbReference type="Rhea" id="RHEA:49574"/>
    </physiologicalReaction>
</comment>
<feature type="binding site" evidence="7">
    <location>
        <position position="28"/>
    </location>
    <ligand>
        <name>Fe-coproporphyrin III</name>
        <dbReference type="ChEBI" id="CHEBI:68438"/>
    </ligand>
</feature>
<feature type="binding site" evidence="7">
    <location>
        <begin position="44"/>
        <end position="45"/>
    </location>
    <ligand>
        <name>Fe-coproporphyrin III</name>
        <dbReference type="ChEBI" id="CHEBI:68438"/>
    </ligand>
</feature>
<dbReference type="SUPFAM" id="SSF53800">
    <property type="entry name" value="Chelatase"/>
    <property type="match status" value="1"/>
</dbReference>
<dbReference type="InterPro" id="IPR001015">
    <property type="entry name" value="Ferrochelatase"/>
</dbReference>
<feature type="binding site" evidence="7">
    <location>
        <position position="174"/>
    </location>
    <ligand>
        <name>Fe(2+)</name>
        <dbReference type="ChEBI" id="CHEBI:29033"/>
    </ligand>
</feature>
<keyword evidence="7 8" id="KW-0963">Cytoplasm</keyword>
<dbReference type="AlphaFoldDB" id="A0A6M0M6D7"/>
<dbReference type="CDD" id="cd00419">
    <property type="entry name" value="Ferrochelatase_C"/>
    <property type="match status" value="1"/>
</dbReference>
<dbReference type="PANTHER" id="PTHR11108:SF1">
    <property type="entry name" value="FERROCHELATASE, MITOCHONDRIAL"/>
    <property type="match status" value="1"/>
</dbReference>
<organism evidence="9 10">
    <name type="scientific">Lactococcus lactis</name>
    <dbReference type="NCBI Taxonomy" id="1358"/>
    <lineage>
        <taxon>Bacteria</taxon>
        <taxon>Bacillati</taxon>
        <taxon>Bacillota</taxon>
        <taxon>Bacilli</taxon>
        <taxon>Lactobacillales</taxon>
        <taxon>Streptococcaceae</taxon>
        <taxon>Lactococcus</taxon>
    </lineage>
</organism>
<comment type="subcellular location">
    <subcellularLocation>
        <location evidence="7 8">Cytoplasm</location>
    </subcellularLocation>
</comment>
<name>A0A6M0M6D7_9LACT</name>
<dbReference type="InterPro" id="IPR033659">
    <property type="entry name" value="Ferrochelatase_N"/>
</dbReference>
<dbReference type="GO" id="GO:0046872">
    <property type="term" value="F:metal ion binding"/>
    <property type="evidence" value="ECO:0007669"/>
    <property type="project" value="UniProtKB-UniRule"/>
</dbReference>
<dbReference type="PANTHER" id="PTHR11108">
    <property type="entry name" value="FERROCHELATASE"/>
    <property type="match status" value="1"/>
</dbReference>
<evidence type="ECO:0000256" key="7">
    <source>
        <dbReference type="HAMAP-Rule" id="MF_00323"/>
    </source>
</evidence>
<feature type="binding site" description="axial binding residue" evidence="7">
    <location>
        <position position="11"/>
    </location>
    <ligand>
        <name>Fe-coproporphyrin III</name>
        <dbReference type="ChEBI" id="CHEBI:68438"/>
    </ligand>
    <ligandPart>
        <name>Fe</name>
        <dbReference type="ChEBI" id="CHEBI:18248"/>
    </ligandPart>
</feature>
<sequence length="306" mass="34815">MEKQAVLLMSYGTPNRTEEIWDYYTHIRHGKEPSQALYDELVGRYEEIGGVSPLAHITEAQRAAIEEKLNESGTGEYQVFNGLRHIHPFIEETLTEILNQGFTSIHGLVLAPHRSTFIDQYHERVEAKLQTHPEVTYHPHYHFWQATGFLTFWSDQIQAALHPTRKQKFLFTAHSLPERLLANGDPYVDEIKEAAQAIVNQVEGTVDFANAWQSVGRTADKWIGPNVEDVTEALVTQENYEEIIYLPFGFVADNLETLYDNDIECKEQVEALGGHYKRLAMPNVHPDFIAGVVSELLSSNGFCCKV</sequence>
<dbReference type="GO" id="GO:0006783">
    <property type="term" value="P:heme biosynthetic process"/>
    <property type="evidence" value="ECO:0007669"/>
    <property type="project" value="UniProtKB-UniRule"/>
</dbReference>
<gene>
    <name evidence="9" type="primary">hemH</name>
    <name evidence="7" type="synonym">cpfC</name>
    <name evidence="9" type="ORF">GTP08_04940</name>
</gene>
<dbReference type="InterPro" id="IPR033644">
    <property type="entry name" value="Ferrochelatase_C"/>
</dbReference>
<keyword evidence="4 7" id="KW-0456">Lyase</keyword>
<accession>A0A6M0M6D7</accession>
<comment type="caution">
    <text evidence="7">Lacks conserved residue(s) required for the propagation of feature annotation.</text>
</comment>
<dbReference type="InterPro" id="IPR019772">
    <property type="entry name" value="Ferrochelatase_AS"/>
</dbReference>
<evidence type="ECO:0000256" key="4">
    <source>
        <dbReference type="ARBA" id="ARBA00023239"/>
    </source>
</evidence>
<dbReference type="PROSITE" id="PS00534">
    <property type="entry name" value="FERROCHELATASE"/>
    <property type="match status" value="1"/>
</dbReference>
<feature type="binding site" evidence="7">
    <location>
        <position position="256"/>
    </location>
    <ligand>
        <name>Fe(2+)</name>
        <dbReference type="ChEBI" id="CHEBI:29033"/>
    </ligand>
</feature>
<comment type="similarity">
    <text evidence="7 8">Belongs to the ferrochelatase family.</text>
</comment>
<keyword evidence="2 7" id="KW-0408">Iron</keyword>
<evidence type="ECO:0000256" key="1">
    <source>
        <dbReference type="ARBA" id="ARBA00004744"/>
    </source>
</evidence>
<reference evidence="9 10" key="1">
    <citation type="submission" date="2019-12" db="EMBL/GenBank/DDBJ databases">
        <title>Draft Genome Sequences of L. lactis strains MS22333, MS22334, MS22336, and MS22337, Isolated from Spontaneous Fermented Camel Milk in Ethiopia.</title>
        <authorList>
            <person name="Bragason E."/>
            <person name="Hansen E.B."/>
            <person name="Guya M.E."/>
            <person name="Berhe T."/>
        </authorList>
    </citation>
    <scope>NUCLEOTIDE SEQUENCE [LARGE SCALE GENOMIC DNA]</scope>
    <source>
        <strain evidence="9 10">MS22336</strain>
    </source>
</reference>
<dbReference type="EC" id="4.99.1.9" evidence="7"/>
<keyword evidence="3 7" id="KW-0350">Heme biosynthesis</keyword>
<evidence type="ECO:0000313" key="9">
    <source>
        <dbReference type="EMBL" id="NEX55053.1"/>
    </source>
</evidence>
<comment type="pathway">
    <text evidence="1 7 8">Porphyrin-containing compound metabolism; protoheme biosynthesis.</text>
</comment>
<comment type="function">
    <text evidence="7 8">Involved in coproporphyrin-dependent heme b biosynthesis. Catalyzes the insertion of ferrous iron into coproporphyrin III to form Fe-coproporphyrin III.</text>
</comment>
<evidence type="ECO:0000256" key="8">
    <source>
        <dbReference type="RuleBase" id="RU000607"/>
    </source>
</evidence>
<keyword evidence="7" id="KW-0479">Metal-binding</keyword>
<dbReference type="NCBIfam" id="TIGR00109">
    <property type="entry name" value="hemH"/>
    <property type="match status" value="1"/>
</dbReference>
<evidence type="ECO:0000256" key="5">
    <source>
        <dbReference type="ARBA" id="ARBA00023244"/>
    </source>
</evidence>
<evidence type="ECO:0000313" key="10">
    <source>
        <dbReference type="Proteomes" id="UP000477402"/>
    </source>
</evidence>
<dbReference type="Gene3D" id="3.40.50.1400">
    <property type="match status" value="2"/>
</dbReference>
<dbReference type="EMBL" id="WWDJ01000025">
    <property type="protein sequence ID" value="NEX55053.1"/>
    <property type="molecule type" value="Genomic_DNA"/>
</dbReference>
<feature type="binding site" evidence="7">
    <location>
        <position position="52"/>
    </location>
    <ligand>
        <name>Fe-coproporphyrin III</name>
        <dbReference type="ChEBI" id="CHEBI:68438"/>
    </ligand>
</feature>
<evidence type="ECO:0000256" key="3">
    <source>
        <dbReference type="ARBA" id="ARBA00023133"/>
    </source>
</evidence>
<dbReference type="GO" id="GO:0004325">
    <property type="term" value="F:ferrochelatase activity"/>
    <property type="evidence" value="ECO:0007669"/>
    <property type="project" value="UniProtKB-UniRule"/>
</dbReference>
<dbReference type="Pfam" id="PF00762">
    <property type="entry name" value="Ferrochelatase"/>
    <property type="match status" value="1"/>
</dbReference>
<protein>
    <recommendedName>
        <fullName evidence="7">Coproporphyrin III ferrochelatase</fullName>
        <ecNumber evidence="7">4.99.1.9</ecNumber>
    </recommendedName>
</protein>
<dbReference type="UniPathway" id="UPA00252"/>
<evidence type="ECO:0000256" key="2">
    <source>
        <dbReference type="ARBA" id="ARBA00023004"/>
    </source>
</evidence>
<dbReference type="CDD" id="cd03411">
    <property type="entry name" value="Ferrochelatase_N"/>
    <property type="match status" value="1"/>
</dbReference>
<dbReference type="GO" id="GO:0005737">
    <property type="term" value="C:cytoplasm"/>
    <property type="evidence" value="ECO:0007669"/>
    <property type="project" value="UniProtKB-SubCell"/>
</dbReference>
<dbReference type="RefSeq" id="WP_163656894.1">
    <property type="nucleotide sequence ID" value="NZ_WWDH01000043.1"/>
</dbReference>
<evidence type="ECO:0000256" key="6">
    <source>
        <dbReference type="ARBA" id="ARBA00024536"/>
    </source>
</evidence>
<dbReference type="HAMAP" id="MF_00323">
    <property type="entry name" value="Ferrochelatase"/>
    <property type="match status" value="1"/>
</dbReference>
<comment type="caution">
    <text evidence="9">The sequence shown here is derived from an EMBL/GenBank/DDBJ whole genome shotgun (WGS) entry which is preliminary data.</text>
</comment>
<keyword evidence="5 7" id="KW-0627">Porphyrin biosynthesis</keyword>
<proteinExistence type="inferred from homology"/>
<dbReference type="Proteomes" id="UP000477402">
    <property type="component" value="Unassembled WGS sequence"/>
</dbReference>